<dbReference type="AlphaFoldDB" id="A0A239HXI4"/>
<dbReference type="EMBL" id="FZOQ01000015">
    <property type="protein sequence ID" value="SNS85985.1"/>
    <property type="molecule type" value="Genomic_DNA"/>
</dbReference>
<dbReference type="OrthoDB" id="853719at2"/>
<name>A0A239HXI4_9BACT</name>
<accession>A0A239HXI4</accession>
<proteinExistence type="predicted"/>
<organism evidence="1 2">
    <name type="scientific">Pontibacter ummariensis</name>
    <dbReference type="NCBI Taxonomy" id="1610492"/>
    <lineage>
        <taxon>Bacteria</taxon>
        <taxon>Pseudomonadati</taxon>
        <taxon>Bacteroidota</taxon>
        <taxon>Cytophagia</taxon>
        <taxon>Cytophagales</taxon>
        <taxon>Hymenobacteraceae</taxon>
        <taxon>Pontibacter</taxon>
    </lineage>
</organism>
<reference evidence="2" key="1">
    <citation type="submission" date="2017-06" db="EMBL/GenBank/DDBJ databases">
        <authorList>
            <person name="Varghese N."/>
            <person name="Submissions S."/>
        </authorList>
    </citation>
    <scope>NUCLEOTIDE SEQUENCE [LARGE SCALE GENOMIC DNA]</scope>
    <source>
        <strain evidence="2">NKM1</strain>
    </source>
</reference>
<keyword evidence="2" id="KW-1185">Reference proteome</keyword>
<evidence type="ECO:0000313" key="1">
    <source>
        <dbReference type="EMBL" id="SNS85985.1"/>
    </source>
</evidence>
<evidence type="ECO:0000313" key="2">
    <source>
        <dbReference type="Proteomes" id="UP000198432"/>
    </source>
</evidence>
<dbReference type="RefSeq" id="WP_089320236.1">
    <property type="nucleotide sequence ID" value="NZ_FZOQ01000015.1"/>
</dbReference>
<gene>
    <name evidence="1" type="ORF">SAMN06296052_11524</name>
</gene>
<dbReference type="Proteomes" id="UP000198432">
    <property type="component" value="Unassembled WGS sequence"/>
</dbReference>
<sequence>MKDTLKKEFQFVDLRTGYLLAGFPDFESAFAASEELCGSGFKVNYLNEAAHMRESEVIIYARSFVAADTKQYQNYHYPNMDYAKQHATDSIRTALEVLEAKTKDKVKFLMVLTPAKVSASSQQQVKIQKDSYVG</sequence>
<protein>
    <submittedName>
        <fullName evidence="1">Uncharacterized protein</fullName>
    </submittedName>
</protein>